<dbReference type="EMBL" id="SNRW01033406">
    <property type="protein sequence ID" value="KAA6356181.1"/>
    <property type="molecule type" value="Genomic_DNA"/>
</dbReference>
<sequence length="388" mass="44152">KGRIQLREFVAQKQSTIKSKDDLNEDDKQLKQTNTNSNSIPKQDIESTNQSCTTAIALVDTPSGLSLFSLLFDFEHHRISLHSFIFAAIAPSAARLMTVLDEDRVIKTLRGEEITTLDRVHAFDMNTVKGALNMSSDFLNQYYSNLKLTNNDEEYEDGFDEMENIYTPPILTTSTSQTPNTDPINNIKQQSSSQRFSINRLHKHITRQQFKTNTIIITFPNKTIHLQKKQGPGFDGDCSEEESQISSTTGTDSSENADKYNLILEQIDKQDDEQDSLIFTRNSPDMSNSLITNEPIQNFHPFLLITAIGVTLFTSHLTKLQFIFPITIRQPPMNVLYVGGQYQNSKQIPSPSHKHTSPRNNNSKKVQRHKAHRDFRSVDKLLQFLADQ</sequence>
<dbReference type="AlphaFoldDB" id="A0A5J4TEY7"/>
<accession>A0A5J4TEY7</accession>
<feature type="compositionally biased region" description="Basic and acidic residues" evidence="1">
    <location>
        <begin position="18"/>
        <end position="30"/>
    </location>
</feature>
<feature type="non-terminal residue" evidence="2">
    <location>
        <position position="1"/>
    </location>
</feature>
<feature type="compositionally biased region" description="Polar residues" evidence="1">
    <location>
        <begin position="244"/>
        <end position="254"/>
    </location>
</feature>
<organism evidence="2 3">
    <name type="scientific">Streblomastix strix</name>
    <dbReference type="NCBI Taxonomy" id="222440"/>
    <lineage>
        <taxon>Eukaryota</taxon>
        <taxon>Metamonada</taxon>
        <taxon>Preaxostyla</taxon>
        <taxon>Oxymonadida</taxon>
        <taxon>Streblomastigidae</taxon>
        <taxon>Streblomastix</taxon>
    </lineage>
</organism>
<gene>
    <name evidence="2" type="ORF">EZS28_048292</name>
</gene>
<feature type="compositionally biased region" description="Polar residues" evidence="1">
    <location>
        <begin position="31"/>
        <end position="46"/>
    </location>
</feature>
<feature type="region of interest" description="Disordered" evidence="1">
    <location>
        <begin position="228"/>
        <end position="257"/>
    </location>
</feature>
<evidence type="ECO:0000313" key="2">
    <source>
        <dbReference type="EMBL" id="KAA6356181.1"/>
    </source>
</evidence>
<proteinExistence type="predicted"/>
<evidence type="ECO:0000313" key="3">
    <source>
        <dbReference type="Proteomes" id="UP000324800"/>
    </source>
</evidence>
<evidence type="ECO:0000256" key="1">
    <source>
        <dbReference type="SAM" id="MobiDB-lite"/>
    </source>
</evidence>
<feature type="region of interest" description="Disordered" evidence="1">
    <location>
        <begin position="344"/>
        <end position="372"/>
    </location>
</feature>
<name>A0A5J4TEY7_9EUKA</name>
<protein>
    <submittedName>
        <fullName evidence="2">Uncharacterized protein</fullName>
    </submittedName>
</protein>
<feature type="non-terminal residue" evidence="2">
    <location>
        <position position="388"/>
    </location>
</feature>
<reference evidence="2 3" key="1">
    <citation type="submission" date="2019-03" db="EMBL/GenBank/DDBJ databases">
        <title>Single cell metagenomics reveals metabolic interactions within the superorganism composed of flagellate Streblomastix strix and complex community of Bacteroidetes bacteria on its surface.</title>
        <authorList>
            <person name="Treitli S.C."/>
            <person name="Kolisko M."/>
            <person name="Husnik F."/>
            <person name="Keeling P."/>
            <person name="Hampl V."/>
        </authorList>
    </citation>
    <scope>NUCLEOTIDE SEQUENCE [LARGE SCALE GENOMIC DNA]</scope>
    <source>
        <strain evidence="2">ST1C</strain>
    </source>
</reference>
<comment type="caution">
    <text evidence="2">The sequence shown here is derived from an EMBL/GenBank/DDBJ whole genome shotgun (WGS) entry which is preliminary data.</text>
</comment>
<feature type="region of interest" description="Disordered" evidence="1">
    <location>
        <begin position="17"/>
        <end position="46"/>
    </location>
</feature>
<dbReference type="Proteomes" id="UP000324800">
    <property type="component" value="Unassembled WGS sequence"/>
</dbReference>